<dbReference type="PANTHER" id="PTHR35395">
    <property type="entry name" value="DUF6536 DOMAIN-CONTAINING PROTEIN"/>
    <property type="match status" value="1"/>
</dbReference>
<keyword evidence="1" id="KW-0812">Transmembrane</keyword>
<accession>A0A8H7WLB3</accession>
<proteinExistence type="predicted"/>
<evidence type="ECO:0000313" key="3">
    <source>
        <dbReference type="EMBL" id="KAG4426796.1"/>
    </source>
</evidence>
<keyword evidence="4" id="KW-1185">Reference proteome</keyword>
<keyword evidence="1" id="KW-1133">Transmembrane helix</keyword>
<organism evidence="3 4">
    <name type="scientific">Cadophora malorum</name>
    <dbReference type="NCBI Taxonomy" id="108018"/>
    <lineage>
        <taxon>Eukaryota</taxon>
        <taxon>Fungi</taxon>
        <taxon>Dikarya</taxon>
        <taxon>Ascomycota</taxon>
        <taxon>Pezizomycotina</taxon>
        <taxon>Leotiomycetes</taxon>
        <taxon>Helotiales</taxon>
        <taxon>Ploettnerulaceae</taxon>
        <taxon>Cadophora</taxon>
    </lineage>
</organism>
<sequence length="696" mass="76956">MKTPFESTLLVSGEFPPSDKHGHRLWRKSLLACAFLAALVLIANISLVGWASQLDTTEDGSYIAMRGNCNSVNKASLFSHLGINILSTLLLGASNYCMQIAIAPSRTDLDDAHSKGRWLDIGVPSVRNLRCVSKLRKFIWVMLCFSSLPLHLFYNSIIFTSQVTTEYIVSELDESFLETGAETNLTNIIVSNAEGARPGLDRSRVDDVFNRMLTESAIQWDNLSSSDCAHLYGNTMMTTHRSLILVAPTSTEYDRLPGKWRLTGNYVWMCDAPGRKYHEKDKDDVNGVAENVCRPSKAKFGLRASEIPPAETEYCLAEPFPEDCKLEFSVALLIVVIVANAIKVVAMIALFFQVGKPSLITVGDAIASFLERHDIHTRNLSTPDLTFFKTSWLASDRRSPVPWVRRRHRRKNAISTRRFTYSFALFALAIIIVIILLAMALRADAARGTPIFTSILSKNHFAIIGFESLAGASLLDIVLLVNTPQLIVSMLYFLFNSMMTAYVQAAEWNAFSLRPQYLRVSKPVGSQVSTYWLSLPPLYGIPMLLFSATLHWLISQAIFLSKIEFQDFNGGPSERFGAGGYGNMYGDHPGEMLAAGYSSLGILSALILGVVGIVILFGIGWLRLKGDMVLVGSCSAAIAASCQTTEGRETSYRSNYAESIWTKEMSWGELDYRGTKMLGFGGYGTVRPPTEGVGYL</sequence>
<protein>
    <recommendedName>
        <fullName evidence="2">DUF6536 domain-containing protein</fullName>
    </recommendedName>
</protein>
<feature type="transmembrane region" description="Helical" evidence="1">
    <location>
        <begin position="77"/>
        <end position="97"/>
    </location>
</feature>
<name>A0A8H7WLB3_9HELO</name>
<feature type="transmembrane region" description="Helical" evidence="1">
    <location>
        <begin position="461"/>
        <end position="481"/>
    </location>
</feature>
<dbReference type="AlphaFoldDB" id="A0A8H7WLB3"/>
<keyword evidence="1" id="KW-0472">Membrane</keyword>
<dbReference type="InterPro" id="IPR046623">
    <property type="entry name" value="DUF6536"/>
</dbReference>
<evidence type="ECO:0000313" key="4">
    <source>
        <dbReference type="Proteomes" id="UP000664132"/>
    </source>
</evidence>
<dbReference type="PANTHER" id="PTHR35395:SF1">
    <property type="entry name" value="DUF6536 DOMAIN-CONTAINING PROTEIN"/>
    <property type="match status" value="1"/>
</dbReference>
<dbReference type="OrthoDB" id="5429634at2759"/>
<feature type="transmembrane region" description="Helical" evidence="1">
    <location>
        <begin position="600"/>
        <end position="622"/>
    </location>
</feature>
<feature type="transmembrane region" description="Helical" evidence="1">
    <location>
        <begin position="493"/>
        <end position="511"/>
    </location>
</feature>
<evidence type="ECO:0000259" key="2">
    <source>
        <dbReference type="Pfam" id="PF20163"/>
    </source>
</evidence>
<dbReference type="Proteomes" id="UP000664132">
    <property type="component" value="Unassembled WGS sequence"/>
</dbReference>
<feature type="domain" description="DUF6536" evidence="2">
    <location>
        <begin position="26"/>
        <end position="177"/>
    </location>
</feature>
<dbReference type="EMBL" id="JAFJYH010000001">
    <property type="protein sequence ID" value="KAG4426796.1"/>
    <property type="molecule type" value="Genomic_DNA"/>
</dbReference>
<dbReference type="Pfam" id="PF20163">
    <property type="entry name" value="DUF6536"/>
    <property type="match status" value="1"/>
</dbReference>
<feature type="transmembrane region" description="Helical" evidence="1">
    <location>
        <begin position="328"/>
        <end position="352"/>
    </location>
</feature>
<comment type="caution">
    <text evidence="3">The sequence shown here is derived from an EMBL/GenBank/DDBJ whole genome shotgun (WGS) entry which is preliminary data.</text>
</comment>
<evidence type="ECO:0000256" key="1">
    <source>
        <dbReference type="SAM" id="Phobius"/>
    </source>
</evidence>
<feature type="transmembrane region" description="Helical" evidence="1">
    <location>
        <begin position="30"/>
        <end position="51"/>
    </location>
</feature>
<reference evidence="3" key="1">
    <citation type="submission" date="2021-02" db="EMBL/GenBank/DDBJ databases">
        <title>Genome sequence Cadophora malorum strain M34.</title>
        <authorList>
            <person name="Stefanovic E."/>
            <person name="Vu D."/>
            <person name="Scully C."/>
            <person name="Dijksterhuis J."/>
            <person name="Roader J."/>
            <person name="Houbraken J."/>
        </authorList>
    </citation>
    <scope>NUCLEOTIDE SEQUENCE</scope>
    <source>
        <strain evidence="3">M34</strain>
    </source>
</reference>
<gene>
    <name evidence="3" type="ORF">IFR04_000227</name>
</gene>
<feature type="transmembrane region" description="Helical" evidence="1">
    <location>
        <begin position="531"/>
        <end position="554"/>
    </location>
</feature>
<feature type="transmembrane region" description="Helical" evidence="1">
    <location>
        <begin position="137"/>
        <end position="154"/>
    </location>
</feature>
<feature type="transmembrane region" description="Helical" evidence="1">
    <location>
        <begin position="419"/>
        <end position="441"/>
    </location>
</feature>